<organism evidence="2 3">
    <name type="scientific">Methylopila musalis</name>
    <dbReference type="NCBI Taxonomy" id="1134781"/>
    <lineage>
        <taxon>Bacteria</taxon>
        <taxon>Pseudomonadati</taxon>
        <taxon>Pseudomonadota</taxon>
        <taxon>Alphaproteobacteria</taxon>
        <taxon>Hyphomicrobiales</taxon>
        <taxon>Methylopilaceae</taxon>
        <taxon>Methylopila</taxon>
    </lineage>
</organism>
<comment type="caution">
    <text evidence="2">The sequence shown here is derived from an EMBL/GenBank/DDBJ whole genome shotgun (WGS) entry which is preliminary data.</text>
</comment>
<protein>
    <submittedName>
        <fullName evidence="2">(2Fe-2S)-binding protein</fullName>
    </submittedName>
</protein>
<keyword evidence="3" id="KW-1185">Reference proteome</keyword>
<dbReference type="Proteomes" id="UP001597171">
    <property type="component" value="Unassembled WGS sequence"/>
</dbReference>
<evidence type="ECO:0000313" key="3">
    <source>
        <dbReference type="Proteomes" id="UP001597171"/>
    </source>
</evidence>
<feature type="domain" description="Ferric siderophore reductase C-terminal" evidence="1">
    <location>
        <begin position="261"/>
        <end position="281"/>
    </location>
</feature>
<dbReference type="Pfam" id="PF11575">
    <property type="entry name" value="FhuF_C"/>
    <property type="match status" value="1"/>
</dbReference>
<proteinExistence type="predicted"/>
<dbReference type="RefSeq" id="WP_378774884.1">
    <property type="nucleotide sequence ID" value="NZ_JBHTMX010000036.1"/>
</dbReference>
<evidence type="ECO:0000313" key="2">
    <source>
        <dbReference type="EMBL" id="MFD1331670.1"/>
    </source>
</evidence>
<sequence>MTATSAPAPERLVPSPLAALAAALEARGLYAPVSFGPLSAPWRPLSALWGDDDADLTRLLRMQGAYSPDLDAKGRSAYLASAYAYALARPVAEGLVGFGLVPDIDPDRLGYRLEPYVTHYLDREIALERVHLRFGSESFATDDPAGRGHPHARTLADRAALIGEARAGLERHMAPLVARLNALSRLPVAAMWRLIADGTAYAFLEAGRHAGCEDRAIDDALALLKHPGSPLANKELRFVEIALIDDAAAGAELIRKRFRARGGCCRYYTVEGGALCPTCVLRKPRELHETLAKEMREELGEAGRSARALVMAG</sequence>
<reference evidence="3" key="1">
    <citation type="journal article" date="2019" name="Int. J. Syst. Evol. Microbiol.">
        <title>The Global Catalogue of Microorganisms (GCM) 10K type strain sequencing project: providing services to taxonomists for standard genome sequencing and annotation.</title>
        <authorList>
            <consortium name="The Broad Institute Genomics Platform"/>
            <consortium name="The Broad Institute Genome Sequencing Center for Infectious Disease"/>
            <person name="Wu L."/>
            <person name="Ma J."/>
        </authorList>
    </citation>
    <scope>NUCLEOTIDE SEQUENCE [LARGE SCALE GENOMIC DNA]</scope>
    <source>
        <strain evidence="3">CCUG 61696</strain>
    </source>
</reference>
<evidence type="ECO:0000259" key="1">
    <source>
        <dbReference type="Pfam" id="PF11575"/>
    </source>
</evidence>
<accession>A0ABW3Z5Z9</accession>
<name>A0ABW3Z5Z9_9HYPH</name>
<gene>
    <name evidence="2" type="ORF">ACFQ4O_06610</name>
</gene>
<dbReference type="EMBL" id="JBHTMX010000036">
    <property type="protein sequence ID" value="MFD1331670.1"/>
    <property type="molecule type" value="Genomic_DNA"/>
</dbReference>
<dbReference type="InterPro" id="IPR024726">
    <property type="entry name" value="FhuF_C"/>
</dbReference>